<keyword evidence="3" id="KW-1185">Reference proteome</keyword>
<dbReference type="RefSeq" id="WP_013678306.1">
    <property type="nucleotide sequence ID" value="NZ_BAABKS010000039.1"/>
</dbReference>
<reference evidence="3" key="1">
    <citation type="journal article" date="2019" name="Int. J. Syst. Evol. Microbiol.">
        <title>The Global Catalogue of Microorganisms (GCM) 10K type strain sequencing project: providing services to taxonomists for standard genome sequencing and annotation.</title>
        <authorList>
            <consortium name="The Broad Institute Genomics Platform"/>
            <consortium name="The Broad Institute Genome Sequencing Center for Infectious Disease"/>
            <person name="Wu L."/>
            <person name="Ma J."/>
        </authorList>
    </citation>
    <scope>NUCLEOTIDE SEQUENCE [LARGE SCALE GENOMIC DNA]</scope>
    <source>
        <strain evidence="3">CCUG 49018</strain>
    </source>
</reference>
<dbReference type="InterPro" id="IPR004360">
    <property type="entry name" value="Glyas_Fos-R_dOase_dom"/>
</dbReference>
<dbReference type="SUPFAM" id="SSF54593">
    <property type="entry name" value="Glyoxalase/Bleomycin resistance protein/Dihydroxybiphenyl dioxygenase"/>
    <property type="match status" value="1"/>
</dbReference>
<dbReference type="PANTHER" id="PTHR36437:SF2">
    <property type="entry name" value="GLYOXALASE_BLEOMYCIN RESISTANCE PROTEIN_DIOXYGENASE"/>
    <property type="match status" value="1"/>
</dbReference>
<dbReference type="InterPro" id="IPR037523">
    <property type="entry name" value="VOC_core"/>
</dbReference>
<evidence type="ECO:0000313" key="3">
    <source>
        <dbReference type="Proteomes" id="UP001597182"/>
    </source>
</evidence>
<organism evidence="2 3">
    <name type="scientific">Pseudonocardia benzenivorans</name>
    <dbReference type="NCBI Taxonomy" id="228005"/>
    <lineage>
        <taxon>Bacteria</taxon>
        <taxon>Bacillati</taxon>
        <taxon>Actinomycetota</taxon>
        <taxon>Actinomycetes</taxon>
        <taxon>Pseudonocardiales</taxon>
        <taxon>Pseudonocardiaceae</taxon>
        <taxon>Pseudonocardia</taxon>
    </lineage>
</organism>
<gene>
    <name evidence="2" type="ORF">ACFQ34_22675</name>
</gene>
<evidence type="ECO:0000259" key="1">
    <source>
        <dbReference type="PROSITE" id="PS51819"/>
    </source>
</evidence>
<dbReference type="Pfam" id="PF00903">
    <property type="entry name" value="Glyoxalase"/>
    <property type="match status" value="1"/>
</dbReference>
<name>A0ABW3VN50_9PSEU</name>
<dbReference type="Proteomes" id="UP001597182">
    <property type="component" value="Unassembled WGS sequence"/>
</dbReference>
<evidence type="ECO:0000313" key="2">
    <source>
        <dbReference type="EMBL" id="MFD1236106.1"/>
    </source>
</evidence>
<dbReference type="PANTHER" id="PTHR36437">
    <property type="entry name" value="GLYOXALASE/BLEOMYCIN RESISTANCE PROTEIN/DIOXYGENASE"/>
    <property type="match status" value="1"/>
</dbReference>
<sequence>MITNISITSVFVKDVDESKAFYIDVLGFEEHTDITIGDGYRWCTVKHPNQPELQVHLTVPGPPFSPEMVDAINRSLDGGGMNGLGMNVDDCRKTYEDLVSKGVQFVNPPEERPYGVEAVARDNSGNWMVLVEPRAFTPADFD</sequence>
<protein>
    <submittedName>
        <fullName evidence="2">VOC family protein</fullName>
    </submittedName>
</protein>
<comment type="caution">
    <text evidence="2">The sequence shown here is derived from an EMBL/GenBank/DDBJ whole genome shotgun (WGS) entry which is preliminary data.</text>
</comment>
<dbReference type="Gene3D" id="3.10.180.10">
    <property type="entry name" value="2,3-Dihydroxybiphenyl 1,2-Dioxygenase, domain 1"/>
    <property type="match status" value="1"/>
</dbReference>
<dbReference type="EMBL" id="JBHTMB010000205">
    <property type="protein sequence ID" value="MFD1236106.1"/>
    <property type="molecule type" value="Genomic_DNA"/>
</dbReference>
<accession>A0ABW3VN50</accession>
<dbReference type="PROSITE" id="PS51819">
    <property type="entry name" value="VOC"/>
    <property type="match status" value="1"/>
</dbReference>
<feature type="domain" description="VOC" evidence="1">
    <location>
        <begin position="3"/>
        <end position="133"/>
    </location>
</feature>
<proteinExistence type="predicted"/>
<dbReference type="InterPro" id="IPR029068">
    <property type="entry name" value="Glyas_Bleomycin-R_OHBP_Dase"/>
</dbReference>